<sequence length="58" mass="6399">MTDYLPPIGGDKRYYPELDETTCVDSDGEVWPEHDYPPVEEGSECSRCGAEADDEAAS</sequence>
<reference evidence="2 3" key="1">
    <citation type="submission" date="2022-05" db="EMBL/GenBank/DDBJ databases">
        <authorList>
            <person name="Zhou X."/>
            <person name="Li K."/>
            <person name="Man Y."/>
        </authorList>
    </citation>
    <scope>NUCLEOTIDE SEQUENCE [LARGE SCALE GENOMIC DNA]</scope>
    <source>
        <strain evidence="2 3">MS405</strain>
    </source>
</reference>
<proteinExistence type="predicted"/>
<name>A0ABY4PMX8_9ACTN</name>
<dbReference type="Proteomes" id="UP000829992">
    <property type="component" value="Chromosome"/>
</dbReference>
<evidence type="ECO:0000256" key="1">
    <source>
        <dbReference type="SAM" id="MobiDB-lite"/>
    </source>
</evidence>
<dbReference type="EMBL" id="CP097289">
    <property type="protein sequence ID" value="UQT54411.1"/>
    <property type="molecule type" value="Genomic_DNA"/>
</dbReference>
<gene>
    <name evidence="2" type="ORF">M4V62_04515</name>
</gene>
<organism evidence="2 3">
    <name type="scientific">Streptomyces durmitorensis</name>
    <dbReference type="NCBI Taxonomy" id="319947"/>
    <lineage>
        <taxon>Bacteria</taxon>
        <taxon>Bacillati</taxon>
        <taxon>Actinomycetota</taxon>
        <taxon>Actinomycetes</taxon>
        <taxon>Kitasatosporales</taxon>
        <taxon>Streptomycetaceae</taxon>
        <taxon>Streptomyces</taxon>
    </lineage>
</organism>
<accession>A0ABY4PMX8</accession>
<dbReference type="RefSeq" id="WP_249585907.1">
    <property type="nucleotide sequence ID" value="NZ_BAAAQL010000002.1"/>
</dbReference>
<evidence type="ECO:0000313" key="3">
    <source>
        <dbReference type="Proteomes" id="UP000829992"/>
    </source>
</evidence>
<protein>
    <submittedName>
        <fullName evidence="2">Uncharacterized protein</fullName>
    </submittedName>
</protein>
<feature type="region of interest" description="Disordered" evidence="1">
    <location>
        <begin position="24"/>
        <end position="58"/>
    </location>
</feature>
<keyword evidence="3" id="KW-1185">Reference proteome</keyword>
<evidence type="ECO:0000313" key="2">
    <source>
        <dbReference type="EMBL" id="UQT54411.1"/>
    </source>
</evidence>